<feature type="modified residue" description="4-aspartylphosphate" evidence="5">
    <location>
        <position position="53"/>
    </location>
</feature>
<evidence type="ECO:0000256" key="2">
    <source>
        <dbReference type="ARBA" id="ARBA00022553"/>
    </source>
</evidence>
<evidence type="ECO:0000313" key="7">
    <source>
        <dbReference type="EMBL" id="QGP93979.1"/>
    </source>
</evidence>
<reference evidence="7 8" key="1">
    <citation type="submission" date="2019-11" db="EMBL/GenBank/DDBJ databases">
        <title>Genome sequence of Moorella glycerini DSM11254.</title>
        <authorList>
            <person name="Poehlein A."/>
            <person name="Boeer T."/>
            <person name="Daniel R."/>
        </authorList>
    </citation>
    <scope>NUCLEOTIDE SEQUENCE [LARGE SCALE GENOMIC DNA]</scope>
    <source>
        <strain evidence="7 8">DSM 11254</strain>
    </source>
</reference>
<evidence type="ECO:0000256" key="3">
    <source>
        <dbReference type="ARBA" id="ARBA00023012"/>
    </source>
</evidence>
<accession>A0A6I5ZWA5</accession>
<evidence type="ECO:0000256" key="1">
    <source>
        <dbReference type="ARBA" id="ARBA00018672"/>
    </source>
</evidence>
<dbReference type="OrthoDB" id="9808843at2"/>
<dbReference type="InterPro" id="IPR001789">
    <property type="entry name" value="Sig_transdc_resp-reg_receiver"/>
</dbReference>
<keyword evidence="2 5" id="KW-0597">Phosphoprotein</keyword>
<gene>
    <name evidence="7" type="primary">divK_2</name>
    <name evidence="7" type="ORF">MGLY_34040</name>
</gene>
<sequence length="135" mass="14815">MAAQILVVEDNEANRVLLRDILAINGYEVLEAANGEEGVRLARERRPHLILMDIQLPRLDGISATKILKNDPLTRDIPVIAVSSYAYEREKEFFRAAGGNAYLTKPIDIDAILQALTSFLGGEKAGGEEAQNPGR</sequence>
<dbReference type="RefSeq" id="WP_156275866.1">
    <property type="nucleotide sequence ID" value="NZ_CP046244.1"/>
</dbReference>
<dbReference type="Pfam" id="PF00072">
    <property type="entry name" value="Response_reg"/>
    <property type="match status" value="1"/>
</dbReference>
<feature type="domain" description="Response regulatory" evidence="6">
    <location>
        <begin position="4"/>
        <end position="120"/>
    </location>
</feature>
<dbReference type="Proteomes" id="UP000425916">
    <property type="component" value="Chromosome"/>
</dbReference>
<proteinExistence type="predicted"/>
<dbReference type="PANTHER" id="PTHR45339">
    <property type="entry name" value="HYBRID SIGNAL TRANSDUCTION HISTIDINE KINASE J"/>
    <property type="match status" value="1"/>
</dbReference>
<protein>
    <recommendedName>
        <fullName evidence="1">Stage 0 sporulation protein A homolog</fullName>
    </recommendedName>
</protein>
<evidence type="ECO:0000259" key="6">
    <source>
        <dbReference type="PROSITE" id="PS50110"/>
    </source>
</evidence>
<dbReference type="Gene3D" id="3.40.50.2300">
    <property type="match status" value="1"/>
</dbReference>
<dbReference type="PANTHER" id="PTHR45339:SF1">
    <property type="entry name" value="HYBRID SIGNAL TRANSDUCTION HISTIDINE KINASE J"/>
    <property type="match status" value="1"/>
</dbReference>
<organism evidence="7 8">
    <name type="scientific">Neomoorella glycerini</name>
    <dbReference type="NCBI Taxonomy" id="55779"/>
    <lineage>
        <taxon>Bacteria</taxon>
        <taxon>Bacillati</taxon>
        <taxon>Bacillota</taxon>
        <taxon>Clostridia</taxon>
        <taxon>Neomoorellales</taxon>
        <taxon>Neomoorellaceae</taxon>
        <taxon>Neomoorella</taxon>
    </lineage>
</organism>
<dbReference type="EMBL" id="CP046244">
    <property type="protein sequence ID" value="QGP93979.1"/>
    <property type="molecule type" value="Genomic_DNA"/>
</dbReference>
<evidence type="ECO:0000313" key="8">
    <source>
        <dbReference type="Proteomes" id="UP000425916"/>
    </source>
</evidence>
<dbReference type="SMART" id="SM00448">
    <property type="entry name" value="REC"/>
    <property type="match status" value="1"/>
</dbReference>
<dbReference type="PROSITE" id="PS50110">
    <property type="entry name" value="RESPONSE_REGULATORY"/>
    <property type="match status" value="1"/>
</dbReference>
<dbReference type="SUPFAM" id="SSF52172">
    <property type="entry name" value="CheY-like"/>
    <property type="match status" value="1"/>
</dbReference>
<keyword evidence="8" id="KW-1185">Reference proteome</keyword>
<comment type="function">
    <text evidence="4">May play the central regulatory role in sporulation. It may be an element of the effector pathway responsible for the activation of sporulation genes in response to nutritional stress. Spo0A may act in concert with spo0H (a sigma factor) to control the expression of some genes that are critical to the sporulation process.</text>
</comment>
<evidence type="ECO:0000256" key="5">
    <source>
        <dbReference type="PROSITE-ProRule" id="PRU00169"/>
    </source>
</evidence>
<name>A0A6I5ZWA5_9FIRM</name>
<dbReference type="InterPro" id="IPR011006">
    <property type="entry name" value="CheY-like_superfamily"/>
</dbReference>
<evidence type="ECO:0000256" key="4">
    <source>
        <dbReference type="ARBA" id="ARBA00024867"/>
    </source>
</evidence>
<keyword evidence="3" id="KW-0902">Two-component regulatory system</keyword>
<dbReference type="GO" id="GO:0000160">
    <property type="term" value="P:phosphorelay signal transduction system"/>
    <property type="evidence" value="ECO:0007669"/>
    <property type="project" value="UniProtKB-KW"/>
</dbReference>
<dbReference type="AlphaFoldDB" id="A0A6I5ZWA5"/>